<feature type="non-terminal residue" evidence="1">
    <location>
        <position position="1"/>
    </location>
</feature>
<reference evidence="1" key="1">
    <citation type="submission" date="2021-06" db="EMBL/GenBank/DDBJ databases">
        <authorList>
            <person name="Kallberg Y."/>
            <person name="Tangrot J."/>
            <person name="Rosling A."/>
        </authorList>
    </citation>
    <scope>NUCLEOTIDE SEQUENCE</scope>
    <source>
        <strain evidence="1">MA461A</strain>
    </source>
</reference>
<accession>A0ACA9S9T6</accession>
<evidence type="ECO:0000313" key="1">
    <source>
        <dbReference type="EMBL" id="CAG8831900.1"/>
    </source>
</evidence>
<sequence>KIVDNNYIRYINILKKDPATPTQKIQWIVKIKQSSHSINEERKRRRDGSDVTRSYCIRTEQRHGVGSRKEIV</sequence>
<dbReference type="EMBL" id="CAJVQC010102461">
    <property type="protein sequence ID" value="CAG8831900.1"/>
    <property type="molecule type" value="Genomic_DNA"/>
</dbReference>
<organism evidence="1 2">
    <name type="scientific">Racocetra persica</name>
    <dbReference type="NCBI Taxonomy" id="160502"/>
    <lineage>
        <taxon>Eukaryota</taxon>
        <taxon>Fungi</taxon>
        <taxon>Fungi incertae sedis</taxon>
        <taxon>Mucoromycota</taxon>
        <taxon>Glomeromycotina</taxon>
        <taxon>Glomeromycetes</taxon>
        <taxon>Diversisporales</taxon>
        <taxon>Gigasporaceae</taxon>
        <taxon>Racocetra</taxon>
    </lineage>
</organism>
<gene>
    <name evidence="1" type="ORF">RPERSI_LOCUS28297</name>
</gene>
<proteinExistence type="predicted"/>
<name>A0ACA9S9T6_9GLOM</name>
<protein>
    <submittedName>
        <fullName evidence="1">28722_t:CDS:1</fullName>
    </submittedName>
</protein>
<keyword evidence="2" id="KW-1185">Reference proteome</keyword>
<dbReference type="Proteomes" id="UP000789920">
    <property type="component" value="Unassembled WGS sequence"/>
</dbReference>
<evidence type="ECO:0000313" key="2">
    <source>
        <dbReference type="Proteomes" id="UP000789920"/>
    </source>
</evidence>
<comment type="caution">
    <text evidence="1">The sequence shown here is derived from an EMBL/GenBank/DDBJ whole genome shotgun (WGS) entry which is preliminary data.</text>
</comment>